<reference evidence="2" key="1">
    <citation type="submission" date="2018-11" db="EMBL/GenBank/DDBJ databases">
        <authorList>
            <consortium name="Pathogen Informatics"/>
        </authorList>
    </citation>
    <scope>NUCLEOTIDE SEQUENCE [LARGE SCALE GENOMIC DNA]</scope>
</reference>
<feature type="transmembrane region" description="Helical" evidence="1">
    <location>
        <begin position="67"/>
        <end position="88"/>
    </location>
</feature>
<evidence type="ECO:0000256" key="1">
    <source>
        <dbReference type="SAM" id="Phobius"/>
    </source>
</evidence>
<dbReference type="EMBL" id="UZAH01037012">
    <property type="protein sequence ID" value="VDP47836.1"/>
    <property type="molecule type" value="Genomic_DNA"/>
</dbReference>
<keyword evidence="1" id="KW-1133">Transmembrane helix</keyword>
<dbReference type="AlphaFoldDB" id="A0A3P8HX55"/>
<sequence>MRTAFMSSAVICVLGDADMDVSEEMEEVRELLYEMIKKNFPMGVSSSHLAQKYHEEWVLPSLNCIPFIHIVFILFYLLIQFIFNYILFSHYSFDFIVLHYSQDVFTVTKPLFKQRLF</sequence>
<protein>
    <submittedName>
        <fullName evidence="2">Uncharacterized protein</fullName>
    </submittedName>
</protein>
<keyword evidence="1" id="KW-0812">Transmembrane</keyword>
<organism evidence="2">
    <name type="scientific">Heligmosomoides polygyrus</name>
    <name type="common">Parasitic roundworm</name>
    <dbReference type="NCBI Taxonomy" id="6339"/>
    <lineage>
        <taxon>Eukaryota</taxon>
        <taxon>Metazoa</taxon>
        <taxon>Ecdysozoa</taxon>
        <taxon>Nematoda</taxon>
        <taxon>Chromadorea</taxon>
        <taxon>Rhabditida</taxon>
        <taxon>Rhabditina</taxon>
        <taxon>Rhabditomorpha</taxon>
        <taxon>Strongyloidea</taxon>
        <taxon>Heligmosomidae</taxon>
        <taxon>Heligmosomoides</taxon>
    </lineage>
</organism>
<dbReference type="OrthoDB" id="5805117at2759"/>
<name>A0A3P8HX55_HELPZ</name>
<accession>A0A3P8HX55</accession>
<keyword evidence="1" id="KW-0472">Membrane</keyword>
<proteinExistence type="predicted"/>
<evidence type="ECO:0000313" key="2">
    <source>
        <dbReference type="EMBL" id="VDP47836.1"/>
    </source>
</evidence>
<gene>
    <name evidence="2" type="ORF">HPBE_LOCUS24881</name>
</gene>